<dbReference type="Proteomes" id="UP000178065">
    <property type="component" value="Unassembled WGS sequence"/>
</dbReference>
<dbReference type="AlphaFoldDB" id="A0A1G2QVN9"/>
<accession>A0A1G2QVN9</accession>
<dbReference type="EMBL" id="MHTT01000032">
    <property type="protein sequence ID" value="OHA64563.1"/>
    <property type="molecule type" value="Genomic_DNA"/>
</dbReference>
<reference evidence="1 2" key="1">
    <citation type="journal article" date="2016" name="Nat. Commun.">
        <title>Thousands of microbial genomes shed light on interconnected biogeochemical processes in an aquifer system.</title>
        <authorList>
            <person name="Anantharaman K."/>
            <person name="Brown C.T."/>
            <person name="Hug L.A."/>
            <person name="Sharon I."/>
            <person name="Castelle C.J."/>
            <person name="Probst A.J."/>
            <person name="Thomas B.C."/>
            <person name="Singh A."/>
            <person name="Wilkins M.J."/>
            <person name="Karaoz U."/>
            <person name="Brodie E.L."/>
            <person name="Williams K.H."/>
            <person name="Hubbard S.S."/>
            <person name="Banfield J.F."/>
        </authorList>
    </citation>
    <scope>NUCLEOTIDE SEQUENCE [LARGE SCALE GENOMIC DNA]</scope>
</reference>
<evidence type="ECO:0000313" key="2">
    <source>
        <dbReference type="Proteomes" id="UP000178065"/>
    </source>
</evidence>
<organism evidence="1 2">
    <name type="scientific">Candidatus Wildermuthbacteria bacterium RIFCSPHIGHO2_01_FULL_49_22b</name>
    <dbReference type="NCBI Taxonomy" id="1802448"/>
    <lineage>
        <taxon>Bacteria</taxon>
        <taxon>Candidatus Wildermuthiibacteriota</taxon>
    </lineage>
</organism>
<sequence length="636" mass="68411">MALGASLTFAAGTSNTAEGSLGVELIAKSGETRYAPDEAIVDFGTLILRAGNRDATVSKLHLRKYGLSTPEDLSWIRLVDQTGAIQAVGEVNADHRTILSLNITVPAGTEKRYHLEAMIEDGTGSSQTIQLGIEDAGRITSTEEVTGEFPLKGDFVVVVRIPIGSLLLSEDGITLDQIPEVGERVILNQFTVTASSVESAAHLSIGAIIIGSAPTAALENLMLKDVLTGYSYQPVPGWKETRTAWWALSDMRIERDMTRRFRIEADIVGGYGLTLNTDIIDGTQHLVRAVGETYEFLLPIHSGDWGGSNNGQGANYQTIQTGAVFYGFQKSQSEVLSPGTDQELGVLNIRVWGEGVAFSDIPFKLRLMGMQCSEIKSIRLIAEKNELVAGPKDCSKGGEVSFAGSILFPRGERTLSVVANIADTVSPGDAVQLEVGPAVINGLETRQAISPSIDIPVTRQKLVGSFPRFSVNSASPSGDLIASSSTLLAVFNVEAVGKDPVTFLGDSGNSIRVMVSQLVQDADGEENLLVIKDKRGNILDSVRIPLESTSSFLIQFVQGTLVVPAGTTEQLYIYANTTEFEDDGDVIQLWLDDDNPENINWGIDGSGNYSRADIIFRGDVFANALFKQEQHQLTPV</sequence>
<evidence type="ECO:0000313" key="1">
    <source>
        <dbReference type="EMBL" id="OHA64563.1"/>
    </source>
</evidence>
<protein>
    <submittedName>
        <fullName evidence="1">Uncharacterized protein</fullName>
    </submittedName>
</protein>
<proteinExistence type="predicted"/>
<gene>
    <name evidence="1" type="ORF">A2672_02030</name>
</gene>
<comment type="caution">
    <text evidence="1">The sequence shown here is derived from an EMBL/GenBank/DDBJ whole genome shotgun (WGS) entry which is preliminary data.</text>
</comment>
<name>A0A1G2QVN9_9BACT</name>
<dbReference type="STRING" id="1802448.A2672_02030"/>